<evidence type="ECO:0000313" key="2">
    <source>
        <dbReference type="Proteomes" id="UP000077734"/>
    </source>
</evidence>
<dbReference type="InterPro" id="IPR012677">
    <property type="entry name" value="Nucleotide-bd_a/b_plait_sf"/>
</dbReference>
<name>A0AA91DE74_9GAMM</name>
<reference evidence="1 2" key="1">
    <citation type="submission" date="2016-03" db="EMBL/GenBank/DDBJ databases">
        <authorList>
            <person name="Heylen K."/>
            <person name="De Vos P."/>
            <person name="Vekeman B."/>
        </authorList>
    </citation>
    <scope>NUCLEOTIDE SEQUENCE [LARGE SCALE GENOMIC DNA]</scope>
    <source>
        <strain evidence="1 2">R-49807</strain>
    </source>
</reference>
<evidence type="ECO:0008006" key="3">
    <source>
        <dbReference type="Google" id="ProtNLM"/>
    </source>
</evidence>
<dbReference type="AlphaFoldDB" id="A0AA91DE74"/>
<sequence>MILFFKDIPVNSRPNELYSLIASAGGETDSGEVLKAEVMVIRDKTTNALEHHGLAMLDSEQSGLRAIERLNGKAFNGSEILVRPYNFRDDLNDRRRGCEEDVAAEQRQRERRRGDQIEIFIDLSNIFFAPDPLL</sequence>
<gene>
    <name evidence="1" type="ORF">A1356_10675</name>
</gene>
<dbReference type="Proteomes" id="UP000077734">
    <property type="component" value="Unassembled WGS sequence"/>
</dbReference>
<dbReference type="Gene3D" id="3.30.70.330">
    <property type="match status" value="1"/>
</dbReference>
<keyword evidence="2" id="KW-1185">Reference proteome</keyword>
<dbReference type="SUPFAM" id="SSF54928">
    <property type="entry name" value="RNA-binding domain, RBD"/>
    <property type="match status" value="1"/>
</dbReference>
<dbReference type="InterPro" id="IPR035979">
    <property type="entry name" value="RBD_domain_sf"/>
</dbReference>
<proteinExistence type="predicted"/>
<evidence type="ECO:0000313" key="1">
    <source>
        <dbReference type="EMBL" id="OAI26870.1"/>
    </source>
</evidence>
<dbReference type="RefSeq" id="WP_064026715.1">
    <property type="nucleotide sequence ID" value="NZ_LUUL01000068.1"/>
</dbReference>
<organism evidence="1 2">
    <name type="scientific">Methylomonas koyamae</name>
    <dbReference type="NCBI Taxonomy" id="702114"/>
    <lineage>
        <taxon>Bacteria</taxon>
        <taxon>Pseudomonadati</taxon>
        <taxon>Pseudomonadota</taxon>
        <taxon>Gammaproteobacteria</taxon>
        <taxon>Methylococcales</taxon>
        <taxon>Methylococcaceae</taxon>
        <taxon>Methylomonas</taxon>
    </lineage>
</organism>
<accession>A0AA91DE74</accession>
<dbReference type="GO" id="GO:0003676">
    <property type="term" value="F:nucleic acid binding"/>
    <property type="evidence" value="ECO:0007669"/>
    <property type="project" value="InterPro"/>
</dbReference>
<dbReference type="EMBL" id="LUUL01000068">
    <property type="protein sequence ID" value="OAI26870.1"/>
    <property type="molecule type" value="Genomic_DNA"/>
</dbReference>
<protein>
    <recommendedName>
        <fullName evidence="3">RRM domain-containing protein</fullName>
    </recommendedName>
</protein>
<comment type="caution">
    <text evidence="1">The sequence shown here is derived from an EMBL/GenBank/DDBJ whole genome shotgun (WGS) entry which is preliminary data.</text>
</comment>